<accession>A0A087BE59</accession>
<dbReference type="EC" id="3.6.3.28" evidence="5"/>
<sequence>MDAQWAGTANPLLSVRGLCKRYADFALDHVDLCVPAGAIVGLVGVNGSGKTTLMKCVLGLAHADAGSIELFGRRLSMSEDAAVTQSHERMGVVFDTLPFMQDATATDIGKLLADAYREWDGGTYMRLLHAFNLPQGNAVHELSRGMGMKLQVACALSHHASLLMLDEPTAGLDPLSRNTVLDTLAASMTDSTGMLITSHITTDLERLADYIVCIDAGHVVFAVEKSQICDIAGIAHCRAKDVETVASSGFYKSSALRTLAMPMETMLLVPDRFAFARQFPGIPVEHATLDAYINLMLEGSAL</sequence>
<proteinExistence type="predicted"/>
<dbReference type="InterPro" id="IPR003593">
    <property type="entry name" value="AAA+_ATPase"/>
</dbReference>
<evidence type="ECO:0000313" key="5">
    <source>
        <dbReference type="EMBL" id="KFI69309.1"/>
    </source>
</evidence>
<dbReference type="PANTHER" id="PTHR42939:SF3">
    <property type="entry name" value="ABC TRANSPORTER ATP-BINDING COMPONENT"/>
    <property type="match status" value="1"/>
</dbReference>
<gene>
    <name evidence="5" type="ORF">BMAGN_1079</name>
</gene>
<dbReference type="AlphaFoldDB" id="A0A087BE59"/>
<dbReference type="SMART" id="SM00382">
    <property type="entry name" value="AAA"/>
    <property type="match status" value="1"/>
</dbReference>
<dbReference type="RefSeq" id="WP_022859685.1">
    <property type="nucleotide sequence ID" value="NZ_JGZB01000002.1"/>
</dbReference>
<evidence type="ECO:0000256" key="3">
    <source>
        <dbReference type="ARBA" id="ARBA00022840"/>
    </source>
</evidence>
<reference evidence="5 6" key="1">
    <citation type="submission" date="2014-03" db="EMBL/GenBank/DDBJ databases">
        <title>Genomics of Bifidobacteria.</title>
        <authorList>
            <person name="Ventura M."/>
            <person name="Milani C."/>
            <person name="Lugli G.A."/>
        </authorList>
    </citation>
    <scope>NUCLEOTIDE SEQUENCE [LARGE SCALE GENOMIC DNA]</scope>
    <source>
        <strain evidence="5 6">LMG 11591</strain>
    </source>
</reference>
<keyword evidence="2" id="KW-0547">Nucleotide-binding</keyword>
<dbReference type="eggNOG" id="COG1131">
    <property type="taxonomic scope" value="Bacteria"/>
</dbReference>
<dbReference type="PROSITE" id="PS50893">
    <property type="entry name" value="ABC_TRANSPORTER_2"/>
    <property type="match status" value="1"/>
</dbReference>
<dbReference type="STRING" id="1692.BMAGN_1079"/>
<dbReference type="InterPro" id="IPR051782">
    <property type="entry name" value="ABC_Transporter_VariousFunc"/>
</dbReference>
<evidence type="ECO:0000256" key="1">
    <source>
        <dbReference type="ARBA" id="ARBA00022448"/>
    </source>
</evidence>
<comment type="caution">
    <text evidence="5">The sequence shown here is derived from an EMBL/GenBank/DDBJ whole genome shotgun (WGS) entry which is preliminary data.</text>
</comment>
<feature type="domain" description="ABC transporter" evidence="4">
    <location>
        <begin position="10"/>
        <end position="241"/>
    </location>
</feature>
<keyword evidence="1" id="KW-0813">Transport</keyword>
<dbReference type="GO" id="GO:0016887">
    <property type="term" value="F:ATP hydrolysis activity"/>
    <property type="evidence" value="ECO:0007669"/>
    <property type="project" value="InterPro"/>
</dbReference>
<protein>
    <submittedName>
        <fullName evidence="5">ABC transporter, ATP-binding protein</fullName>
        <ecNumber evidence="5">3.6.3.28</ecNumber>
    </submittedName>
</protein>
<name>A0A087BE59_9BIFI</name>
<evidence type="ECO:0000256" key="2">
    <source>
        <dbReference type="ARBA" id="ARBA00022741"/>
    </source>
</evidence>
<dbReference type="PANTHER" id="PTHR42939">
    <property type="entry name" value="ABC TRANSPORTER ATP-BINDING PROTEIN ALBC-RELATED"/>
    <property type="match status" value="1"/>
</dbReference>
<dbReference type="GO" id="GO:0005524">
    <property type="term" value="F:ATP binding"/>
    <property type="evidence" value="ECO:0007669"/>
    <property type="project" value="UniProtKB-KW"/>
</dbReference>
<evidence type="ECO:0000313" key="6">
    <source>
        <dbReference type="Proteomes" id="UP000029052"/>
    </source>
</evidence>
<dbReference type="Proteomes" id="UP000029052">
    <property type="component" value="Unassembled WGS sequence"/>
</dbReference>
<keyword evidence="3 5" id="KW-0067">ATP-binding</keyword>
<dbReference type="SUPFAM" id="SSF52540">
    <property type="entry name" value="P-loop containing nucleoside triphosphate hydrolases"/>
    <property type="match status" value="1"/>
</dbReference>
<evidence type="ECO:0000259" key="4">
    <source>
        <dbReference type="PROSITE" id="PS50893"/>
    </source>
</evidence>
<keyword evidence="6" id="KW-1185">Reference proteome</keyword>
<dbReference type="Pfam" id="PF00005">
    <property type="entry name" value="ABC_tran"/>
    <property type="match status" value="1"/>
</dbReference>
<dbReference type="InterPro" id="IPR003439">
    <property type="entry name" value="ABC_transporter-like_ATP-bd"/>
</dbReference>
<dbReference type="Gene3D" id="3.40.50.300">
    <property type="entry name" value="P-loop containing nucleotide triphosphate hydrolases"/>
    <property type="match status" value="1"/>
</dbReference>
<dbReference type="EMBL" id="JGZB01000002">
    <property type="protein sequence ID" value="KFI69309.1"/>
    <property type="molecule type" value="Genomic_DNA"/>
</dbReference>
<dbReference type="CDD" id="cd03230">
    <property type="entry name" value="ABC_DR_subfamily_A"/>
    <property type="match status" value="1"/>
</dbReference>
<dbReference type="InterPro" id="IPR027417">
    <property type="entry name" value="P-loop_NTPase"/>
</dbReference>
<keyword evidence="5" id="KW-0378">Hydrolase</keyword>
<organism evidence="5 6">
    <name type="scientific">Bifidobacterium magnum</name>
    <dbReference type="NCBI Taxonomy" id="1692"/>
    <lineage>
        <taxon>Bacteria</taxon>
        <taxon>Bacillati</taxon>
        <taxon>Actinomycetota</taxon>
        <taxon>Actinomycetes</taxon>
        <taxon>Bifidobacteriales</taxon>
        <taxon>Bifidobacteriaceae</taxon>
        <taxon>Bifidobacterium</taxon>
    </lineage>
</organism>